<keyword evidence="3" id="KW-1185">Reference proteome</keyword>
<comment type="caution">
    <text evidence="2">The sequence shown here is derived from an EMBL/GenBank/DDBJ whole genome shotgun (WGS) entry which is preliminary data.</text>
</comment>
<accession>U5E965</accession>
<feature type="compositionally biased region" description="Basic and acidic residues" evidence="1">
    <location>
        <begin position="24"/>
        <end position="34"/>
    </location>
</feature>
<dbReference type="Proteomes" id="UP000017048">
    <property type="component" value="Unassembled WGS sequence"/>
</dbReference>
<evidence type="ECO:0000256" key="1">
    <source>
        <dbReference type="SAM" id="MobiDB-lite"/>
    </source>
</evidence>
<sequence>MRTSETADAHTALRTPLPMMTIARPEHSLSDRASPEATTSDDEDPRVLVLIHSFVVSPDLHRGAPLRTTGTMVLT</sequence>
<evidence type="ECO:0000313" key="2">
    <source>
        <dbReference type="EMBL" id="GAD82981.1"/>
    </source>
</evidence>
<name>U5E965_NOCAS</name>
<reference evidence="2 3" key="1">
    <citation type="journal article" date="2014" name="BMC Genomics">
        <title>Genome based analysis of type-I polyketide synthase and nonribosomal peptide synthetase gene clusters in seven strains of five representative Nocardia species.</title>
        <authorList>
            <person name="Komaki H."/>
            <person name="Ichikawa N."/>
            <person name="Hosoyama A."/>
            <person name="Takahashi-Nakaguchi A."/>
            <person name="Matsuzawa T."/>
            <person name="Suzuki K."/>
            <person name="Fujita N."/>
            <person name="Gonoi T."/>
        </authorList>
    </citation>
    <scope>NUCLEOTIDE SEQUENCE [LARGE SCALE GENOMIC DNA]</scope>
    <source>
        <strain evidence="2 3">NBRC 15531</strain>
    </source>
</reference>
<organism evidence="2 3">
    <name type="scientific">Nocardia asteroides NBRC 15531</name>
    <dbReference type="NCBI Taxonomy" id="1110697"/>
    <lineage>
        <taxon>Bacteria</taxon>
        <taxon>Bacillati</taxon>
        <taxon>Actinomycetota</taxon>
        <taxon>Actinomycetes</taxon>
        <taxon>Mycobacteriales</taxon>
        <taxon>Nocardiaceae</taxon>
        <taxon>Nocardia</taxon>
    </lineage>
</organism>
<proteinExistence type="predicted"/>
<evidence type="ECO:0000313" key="3">
    <source>
        <dbReference type="Proteomes" id="UP000017048"/>
    </source>
</evidence>
<dbReference type="AlphaFoldDB" id="U5E965"/>
<dbReference type="EMBL" id="BAFO02000014">
    <property type="protein sequence ID" value="GAD82981.1"/>
    <property type="molecule type" value="Genomic_DNA"/>
</dbReference>
<feature type="region of interest" description="Disordered" evidence="1">
    <location>
        <begin position="1"/>
        <end position="44"/>
    </location>
</feature>
<gene>
    <name evidence="2" type="ORF">NCAST_14_00240</name>
</gene>
<protein>
    <submittedName>
        <fullName evidence="2">Uncharacterized protein</fullName>
    </submittedName>
</protein>